<protein>
    <submittedName>
        <fullName evidence="3">Mannosyl-glycoprotein endo-beta-N-acetylglucosaminidase</fullName>
    </submittedName>
</protein>
<reference evidence="3 4" key="1">
    <citation type="submission" date="2018-06" db="EMBL/GenBank/DDBJ databases">
        <authorList>
            <consortium name="Pathogen Informatics"/>
            <person name="Doyle S."/>
        </authorList>
    </citation>
    <scope>NUCLEOTIDE SEQUENCE [LARGE SCALE GENOMIC DNA]</scope>
    <source>
        <strain evidence="3 4">NCTC10571</strain>
    </source>
</reference>
<keyword evidence="1" id="KW-0732">Signal</keyword>
<feature type="domain" description="Mannosyl-glycoprotein endo-beta-N-acetylglucosamidase-like" evidence="2">
    <location>
        <begin position="135"/>
        <end position="261"/>
    </location>
</feature>
<accession>A0A378NPQ1</accession>
<name>A0A378NPQ1_9FIRM</name>
<sequence>MFFRKYKIFGSSLIVAACISIGFPSQASMTPMQNNYTLKGLSQHQQRETSAVIALKTDNDDNTFDKKETSNHSVSEKIAAILKGDSDKKEQDKVVNYGSSSIMGSAIATREQCVNYLLKNNPNPKITVSAEELVDYYYEEAGKEGIRPDAAFAQALKETGFFRYGGTVTPDQNNYCGLGTTSATVKGAYFETARIGVRAHIQHLLAYASVRPPREDVVDPRYSLVRAVYSTSTIDTWPGLNGRWAVPGNNYGQEILQILDNITEE</sequence>
<dbReference type="STRING" id="1122216.GCA_000423385_00604"/>
<organism evidence="3 4">
    <name type="scientific">Megamonas hypermegale</name>
    <dbReference type="NCBI Taxonomy" id="158847"/>
    <lineage>
        <taxon>Bacteria</taxon>
        <taxon>Bacillati</taxon>
        <taxon>Bacillota</taxon>
        <taxon>Negativicutes</taxon>
        <taxon>Selenomonadales</taxon>
        <taxon>Selenomonadaceae</taxon>
        <taxon>Megamonas</taxon>
    </lineage>
</organism>
<feature type="signal peptide" evidence="1">
    <location>
        <begin position="1"/>
        <end position="27"/>
    </location>
</feature>
<dbReference type="EMBL" id="UGPP01000001">
    <property type="protein sequence ID" value="STY70352.1"/>
    <property type="molecule type" value="Genomic_DNA"/>
</dbReference>
<evidence type="ECO:0000256" key="1">
    <source>
        <dbReference type="SAM" id="SignalP"/>
    </source>
</evidence>
<gene>
    <name evidence="3" type="ORF">NCTC10571_00488</name>
</gene>
<dbReference type="RefSeq" id="WP_115151006.1">
    <property type="nucleotide sequence ID" value="NZ_UGPP01000001.1"/>
</dbReference>
<dbReference type="Pfam" id="PF01832">
    <property type="entry name" value="Glucosaminidase"/>
    <property type="match status" value="1"/>
</dbReference>
<dbReference type="GO" id="GO:0004040">
    <property type="term" value="F:amidase activity"/>
    <property type="evidence" value="ECO:0007669"/>
    <property type="project" value="InterPro"/>
</dbReference>
<evidence type="ECO:0000313" key="3">
    <source>
        <dbReference type="EMBL" id="STY70352.1"/>
    </source>
</evidence>
<dbReference type="Proteomes" id="UP000255234">
    <property type="component" value="Unassembled WGS sequence"/>
</dbReference>
<dbReference type="AlphaFoldDB" id="A0A378NPQ1"/>
<feature type="chain" id="PRO_5016886692" evidence="1">
    <location>
        <begin position="28"/>
        <end position="265"/>
    </location>
</feature>
<evidence type="ECO:0000259" key="2">
    <source>
        <dbReference type="Pfam" id="PF01832"/>
    </source>
</evidence>
<evidence type="ECO:0000313" key="4">
    <source>
        <dbReference type="Proteomes" id="UP000255234"/>
    </source>
</evidence>
<dbReference type="PROSITE" id="PS51257">
    <property type="entry name" value="PROKAR_LIPOPROTEIN"/>
    <property type="match status" value="1"/>
</dbReference>
<proteinExistence type="predicted"/>
<dbReference type="InterPro" id="IPR002901">
    <property type="entry name" value="MGlyc_endo_b_GlcNAc-like_dom"/>
</dbReference>